<dbReference type="STRING" id="570521.SAMN04488508_101539"/>
<name>A0A1M6AYC1_9FLAO</name>
<gene>
    <name evidence="1" type="ORF">SAMN04488508_101539</name>
</gene>
<dbReference type="AlphaFoldDB" id="A0A1M6AYC1"/>
<dbReference type="Proteomes" id="UP000184432">
    <property type="component" value="Unassembled WGS sequence"/>
</dbReference>
<evidence type="ECO:0000313" key="2">
    <source>
        <dbReference type="Proteomes" id="UP000184432"/>
    </source>
</evidence>
<proteinExistence type="predicted"/>
<keyword evidence="2" id="KW-1185">Reference proteome</keyword>
<organism evidence="1 2">
    <name type="scientific">Aquimarina spongiae</name>
    <dbReference type="NCBI Taxonomy" id="570521"/>
    <lineage>
        <taxon>Bacteria</taxon>
        <taxon>Pseudomonadati</taxon>
        <taxon>Bacteroidota</taxon>
        <taxon>Flavobacteriia</taxon>
        <taxon>Flavobacteriales</taxon>
        <taxon>Flavobacteriaceae</taxon>
        <taxon>Aquimarina</taxon>
    </lineage>
</organism>
<protein>
    <recommendedName>
        <fullName evidence="3">3-keto-disaccharide hydrolase domain-containing protein</fullName>
    </recommendedName>
</protein>
<dbReference type="Gene3D" id="2.60.120.560">
    <property type="entry name" value="Exo-inulinase, domain 1"/>
    <property type="match status" value="1"/>
</dbReference>
<dbReference type="EMBL" id="FQYP01000001">
    <property type="protein sequence ID" value="SHI41465.1"/>
    <property type="molecule type" value="Genomic_DNA"/>
</dbReference>
<accession>A0A1M6AYC1</accession>
<reference evidence="2" key="1">
    <citation type="submission" date="2016-11" db="EMBL/GenBank/DDBJ databases">
        <authorList>
            <person name="Varghese N."/>
            <person name="Submissions S."/>
        </authorList>
    </citation>
    <scope>NUCLEOTIDE SEQUENCE [LARGE SCALE GENOMIC DNA]</scope>
    <source>
        <strain evidence="2">DSM 22623</strain>
    </source>
</reference>
<evidence type="ECO:0008006" key="3">
    <source>
        <dbReference type="Google" id="ProtNLM"/>
    </source>
</evidence>
<sequence length="391" mass="44746">MYELVFEVYIKSSNFEINKQQKMMIRAISILILSTFLSFNIYAQQKFPLDTVQWEINAQSYVLENYKGKDALYMQRGMASLKDVTFLNGTIEFDVFLTERQGFPGVRFRAVDANNMESFYIRAHLPGKPDANQGTPVINGLSPWQLYFGPSYSVPYDYNYDDWTHVKLVVNGKRAQVFFDYSEKPHLCWNLVREPKEGRIAISGGGPNPMHYANFTIDKTATQLVDFKVHERKPIDGLVPAWEISDKFEETQLDNLANIKGLITSRKWLGKVQIEEGTAANIARKVLLRDGTKKNTVFAKLEINSDKEQTKLFEFGYSDRAVAILNDQPIYKGNNRWRSRDYRYLGTIGLFDAVYLNLKKGKNILLLAVSEDFGGWLVTGKFTDPSGVVVN</sequence>
<evidence type="ECO:0000313" key="1">
    <source>
        <dbReference type="EMBL" id="SHI41465.1"/>
    </source>
</evidence>